<sequence length="1042" mass="111673">MISELCIRRPVMTILLMVSFLAAGMFGYRQLPVAAIPRVDFPTIQVTAQLPGASPETMASSVALVLEKQFSTIAGVTSMTSTSSLGNTSIVLQFDLNRSIDGAALDVQSQISTAMRRLPAELTTPPSFRKVNPADQPVIFLAISSDLARLSDVDRFANSTILPRMASLPGVAQVQVFGTQKYAVRVRADLDQLAARGLTLADLQNALTNANSNRPLGSVNEGGRAAILDATGPLMRAAEYGPVIVAWQNGAPVRVSDVATPIDGVENDRIAAWLNGKRGIVLAVQRQPDANTVEVVDRVRALLPQIRQEAPASYEISVLNDRSISIRESVADVQFTLALAALLVIIVIWFFLKSWRATLIPAAALPISIVGTFAVMHVLGYSIDNISLLALTLAVGFVVDDAIVMLENIMRHIEEGMDPFQAALVGSREVGFTIISMTISLVAVFIPVLFMGGVVGRMFAQFGVVISVAILISGIVSLTLTPMLCSRVLKPIDHHAKPFFLLRWFEAFFTAVTRGYGWSVRKVVGIPVIMLGVTLGTFGLTYVLFRDIPKGFFPIEDNGLITAATIAPDDASFATMVERTQALAAAIRKDPDVALVMANAGGGNAANTQNAGRLFITLRDKPERKDSIQVVISRLRRLAGEVPGIQIFFVPVQSINVGAVQSRSQYQYTLTSPDLEQLRHYAQLVEAKMRTLPGILDVNSDLQMRARSTIVDVNRDAASRLGVNADQVRSTLYSAFGARQVSTIYASEDTYQVIIEADPKFNDTTTMLRRLTVRSSNGAIVPLDAVATLREQPTALTVGHLAQLPAVTVSFNLPPGLALSEAVTRIEAAAREVGLPATVATSFQGTAQVFQQAVANQGLLLFAAVLVIYIILGILYESFIHPLTILSGLPSAGIGALLTLQLTGFDLSVIAMIGLVMLIGIVKKNAIMMVDFAIERRHQGVSAKEAIVEAAVLRFRPIMMTTLCAILGAVPIAIGHGAGAELRMPLGVAVVGGLAVSQLLTLYITPVVYLMFDGLATWLSRRGNAPEAATVEAGTGVRQPAE</sequence>
<dbReference type="InterPro" id="IPR027463">
    <property type="entry name" value="AcrB_DN_DC_subdom"/>
</dbReference>
<dbReference type="AlphaFoldDB" id="A0A2T4Z2R9"/>
<keyword evidence="10" id="KW-1185">Reference proteome</keyword>
<dbReference type="Gene3D" id="3.30.70.1320">
    <property type="entry name" value="Multidrug efflux transporter AcrB pore domain like"/>
    <property type="match status" value="1"/>
</dbReference>
<keyword evidence="4" id="KW-0997">Cell inner membrane</keyword>
<dbReference type="FunFam" id="3.30.70.1430:FF:000001">
    <property type="entry name" value="Efflux pump membrane transporter"/>
    <property type="match status" value="1"/>
</dbReference>
<organism evidence="9 10">
    <name type="scientific">Phreatobacter oligotrophus</name>
    <dbReference type="NCBI Taxonomy" id="1122261"/>
    <lineage>
        <taxon>Bacteria</taxon>
        <taxon>Pseudomonadati</taxon>
        <taxon>Pseudomonadota</taxon>
        <taxon>Alphaproteobacteria</taxon>
        <taxon>Hyphomicrobiales</taxon>
        <taxon>Phreatobacteraceae</taxon>
        <taxon>Phreatobacter</taxon>
    </lineage>
</organism>
<keyword evidence="7 8" id="KW-0472">Membrane</keyword>
<keyword evidence="3" id="KW-1003">Cell membrane</keyword>
<dbReference type="Pfam" id="PF00873">
    <property type="entry name" value="ACR_tran"/>
    <property type="match status" value="1"/>
</dbReference>
<evidence type="ECO:0000256" key="8">
    <source>
        <dbReference type="SAM" id="Phobius"/>
    </source>
</evidence>
<comment type="caution">
    <text evidence="9">The sequence shown here is derived from an EMBL/GenBank/DDBJ whole genome shotgun (WGS) entry which is preliminary data.</text>
</comment>
<feature type="transmembrane region" description="Helical" evidence="8">
    <location>
        <begin position="986"/>
        <end position="1012"/>
    </location>
</feature>
<evidence type="ECO:0000256" key="4">
    <source>
        <dbReference type="ARBA" id="ARBA00022519"/>
    </source>
</evidence>
<feature type="transmembrane region" description="Helical" evidence="8">
    <location>
        <begin position="896"/>
        <end position="922"/>
    </location>
</feature>
<dbReference type="RefSeq" id="WP_108177916.1">
    <property type="nucleotide sequence ID" value="NZ_JAIESU010000001.1"/>
</dbReference>
<evidence type="ECO:0000256" key="1">
    <source>
        <dbReference type="ARBA" id="ARBA00004429"/>
    </source>
</evidence>
<dbReference type="Proteomes" id="UP000241808">
    <property type="component" value="Unassembled WGS sequence"/>
</dbReference>
<dbReference type="SUPFAM" id="SSF82866">
    <property type="entry name" value="Multidrug efflux transporter AcrB transmembrane domain"/>
    <property type="match status" value="2"/>
</dbReference>
<gene>
    <name evidence="9" type="ORF">C8P69_105224</name>
</gene>
<reference evidence="9 10" key="1">
    <citation type="submission" date="2018-04" db="EMBL/GenBank/DDBJ databases">
        <title>Genomic Encyclopedia of Archaeal and Bacterial Type Strains, Phase II (KMG-II): from individual species to whole genera.</title>
        <authorList>
            <person name="Goeker M."/>
        </authorList>
    </citation>
    <scope>NUCLEOTIDE SEQUENCE [LARGE SCALE GENOMIC DNA]</scope>
    <source>
        <strain evidence="9 10">DSM 25521</strain>
    </source>
</reference>
<dbReference type="Gene3D" id="1.20.1640.10">
    <property type="entry name" value="Multidrug efflux transporter AcrB transmembrane domain"/>
    <property type="match status" value="2"/>
</dbReference>
<dbReference type="OrthoDB" id="9807350at2"/>
<proteinExistence type="predicted"/>
<accession>A0A2T4Z2R9</accession>
<feature type="transmembrane region" description="Helical" evidence="8">
    <location>
        <begin position="333"/>
        <end position="352"/>
    </location>
</feature>
<feature type="transmembrane region" description="Helical" evidence="8">
    <location>
        <begin position="858"/>
        <end position="876"/>
    </location>
</feature>
<dbReference type="FunFam" id="1.20.1640.10:FF:000001">
    <property type="entry name" value="Efflux pump membrane transporter"/>
    <property type="match status" value="1"/>
</dbReference>
<comment type="subcellular location">
    <subcellularLocation>
        <location evidence="1">Cell inner membrane</location>
        <topology evidence="1">Multi-pass membrane protein</topology>
    </subcellularLocation>
</comment>
<evidence type="ECO:0000256" key="2">
    <source>
        <dbReference type="ARBA" id="ARBA00022448"/>
    </source>
</evidence>
<dbReference type="GO" id="GO:0042910">
    <property type="term" value="F:xenobiotic transmembrane transporter activity"/>
    <property type="evidence" value="ECO:0007669"/>
    <property type="project" value="TreeGrafter"/>
</dbReference>
<dbReference type="EMBL" id="PZZL01000005">
    <property type="protein sequence ID" value="PTM55072.1"/>
    <property type="molecule type" value="Genomic_DNA"/>
</dbReference>
<feature type="transmembrane region" description="Helical" evidence="8">
    <location>
        <begin position="958"/>
        <end position="980"/>
    </location>
</feature>
<evidence type="ECO:0000313" key="10">
    <source>
        <dbReference type="Proteomes" id="UP000241808"/>
    </source>
</evidence>
<dbReference type="Gene3D" id="3.30.2090.10">
    <property type="entry name" value="Multidrug efflux transporter AcrB TolC docking domain, DN and DC subdomains"/>
    <property type="match status" value="2"/>
</dbReference>
<evidence type="ECO:0000256" key="3">
    <source>
        <dbReference type="ARBA" id="ARBA00022475"/>
    </source>
</evidence>
<feature type="transmembrane region" description="Helical" evidence="8">
    <location>
        <begin position="359"/>
        <end position="380"/>
    </location>
</feature>
<feature type="transmembrane region" description="Helical" evidence="8">
    <location>
        <begin position="524"/>
        <end position="545"/>
    </location>
</feature>
<keyword evidence="5 8" id="KW-0812">Transmembrane</keyword>
<dbReference type="Gene3D" id="3.30.70.1440">
    <property type="entry name" value="Multidrug efflux transporter AcrB pore domain"/>
    <property type="match status" value="1"/>
</dbReference>
<feature type="transmembrane region" description="Helical" evidence="8">
    <location>
        <begin position="430"/>
        <end position="452"/>
    </location>
</feature>
<dbReference type="PANTHER" id="PTHR32063">
    <property type="match status" value="1"/>
</dbReference>
<name>A0A2T4Z2R9_9HYPH</name>
<dbReference type="PRINTS" id="PR00702">
    <property type="entry name" value="ACRIFLAVINRP"/>
</dbReference>
<evidence type="ECO:0000256" key="7">
    <source>
        <dbReference type="ARBA" id="ARBA00023136"/>
    </source>
</evidence>
<feature type="transmembrane region" description="Helical" evidence="8">
    <location>
        <begin position="458"/>
        <end position="480"/>
    </location>
</feature>
<dbReference type="SUPFAM" id="SSF82693">
    <property type="entry name" value="Multidrug efflux transporter AcrB pore domain, PN1, PN2, PC1 and PC2 subdomains"/>
    <property type="match status" value="3"/>
</dbReference>
<keyword evidence="2" id="KW-0813">Transport</keyword>
<evidence type="ECO:0000256" key="6">
    <source>
        <dbReference type="ARBA" id="ARBA00022989"/>
    </source>
</evidence>
<protein>
    <submittedName>
        <fullName evidence="9">HAE1 family hydrophobic/amphiphilic exporter-1</fullName>
    </submittedName>
</protein>
<evidence type="ECO:0000256" key="5">
    <source>
        <dbReference type="ARBA" id="ARBA00022692"/>
    </source>
</evidence>
<evidence type="ECO:0000313" key="9">
    <source>
        <dbReference type="EMBL" id="PTM55072.1"/>
    </source>
</evidence>
<dbReference type="PANTHER" id="PTHR32063:SF21">
    <property type="entry name" value="MULTIDRUG RESISTANCE PROTEIN MDTB"/>
    <property type="match status" value="1"/>
</dbReference>
<dbReference type="GO" id="GO:0005886">
    <property type="term" value="C:plasma membrane"/>
    <property type="evidence" value="ECO:0007669"/>
    <property type="project" value="UniProtKB-SubCell"/>
</dbReference>
<dbReference type="Gene3D" id="3.30.70.1430">
    <property type="entry name" value="Multidrug efflux transporter AcrB pore domain"/>
    <property type="match status" value="2"/>
</dbReference>
<dbReference type="SUPFAM" id="SSF82714">
    <property type="entry name" value="Multidrug efflux transporter AcrB TolC docking domain, DN and DC subdomains"/>
    <property type="match status" value="2"/>
</dbReference>
<keyword evidence="6 8" id="KW-1133">Transmembrane helix</keyword>
<dbReference type="InterPro" id="IPR001036">
    <property type="entry name" value="Acrflvin-R"/>
</dbReference>